<proteinExistence type="predicted"/>
<evidence type="ECO:0000313" key="2">
    <source>
        <dbReference type="Proteomes" id="UP000198406"/>
    </source>
</evidence>
<dbReference type="InParanoid" id="A0A1Z5JHY0"/>
<name>A0A1Z5JHY0_FISSO</name>
<keyword evidence="2" id="KW-1185">Reference proteome</keyword>
<dbReference type="EMBL" id="BDSP01000062">
    <property type="protein sequence ID" value="GAX13378.1"/>
    <property type="molecule type" value="Genomic_DNA"/>
</dbReference>
<dbReference type="AlphaFoldDB" id="A0A1Z5JHY0"/>
<reference evidence="1 2" key="1">
    <citation type="journal article" date="2015" name="Plant Cell">
        <title>Oil accumulation by the oleaginous diatom Fistulifera solaris as revealed by the genome and transcriptome.</title>
        <authorList>
            <person name="Tanaka T."/>
            <person name="Maeda Y."/>
            <person name="Veluchamy A."/>
            <person name="Tanaka M."/>
            <person name="Abida H."/>
            <person name="Marechal E."/>
            <person name="Bowler C."/>
            <person name="Muto M."/>
            <person name="Sunaga Y."/>
            <person name="Tanaka M."/>
            <person name="Yoshino T."/>
            <person name="Taniguchi T."/>
            <person name="Fukuda Y."/>
            <person name="Nemoto M."/>
            <person name="Matsumoto M."/>
            <person name="Wong P.S."/>
            <person name="Aburatani S."/>
            <person name="Fujibuchi W."/>
        </authorList>
    </citation>
    <scope>NUCLEOTIDE SEQUENCE [LARGE SCALE GENOMIC DNA]</scope>
    <source>
        <strain evidence="1 2">JPCC DA0580</strain>
    </source>
</reference>
<protein>
    <submittedName>
        <fullName evidence="1">Uncharacterized protein</fullName>
    </submittedName>
</protein>
<evidence type="ECO:0000313" key="1">
    <source>
        <dbReference type="EMBL" id="GAX13378.1"/>
    </source>
</evidence>
<gene>
    <name evidence="1" type="ORF">FisN_8Lu415</name>
</gene>
<dbReference type="OrthoDB" id="46260at2759"/>
<accession>A0A1Z5JHY0</accession>
<comment type="caution">
    <text evidence="1">The sequence shown here is derived from an EMBL/GenBank/DDBJ whole genome shotgun (WGS) entry which is preliminary data.</text>
</comment>
<dbReference type="Proteomes" id="UP000198406">
    <property type="component" value="Unassembled WGS sequence"/>
</dbReference>
<organism evidence="1 2">
    <name type="scientific">Fistulifera solaris</name>
    <name type="common">Oleaginous diatom</name>
    <dbReference type="NCBI Taxonomy" id="1519565"/>
    <lineage>
        <taxon>Eukaryota</taxon>
        <taxon>Sar</taxon>
        <taxon>Stramenopiles</taxon>
        <taxon>Ochrophyta</taxon>
        <taxon>Bacillariophyta</taxon>
        <taxon>Bacillariophyceae</taxon>
        <taxon>Bacillariophycidae</taxon>
        <taxon>Naviculales</taxon>
        <taxon>Naviculaceae</taxon>
        <taxon>Fistulifera</taxon>
    </lineage>
</organism>
<sequence>MLWPSPRHTGHKFQLLTHPGTLIPYPANATSAQRADANCAHDTAIEDYLCQEYVHQFLRQQIIVAVEPIYMMSLHGTEVGLGHVNLETGSVSAYTMLVYLKDKFTKITAAEIEANCLSLATAWTSDQPIQALWNRHVEIRDFASAIDAWRRHSEADKTYKNFVEYFTAEHEALQEQLTTSTAGYHHANAAGTTIPAVIPPTATASTMTPRPMNPYEVVAEGGFCMYYCWTHGLGMNAEHTSKTCNHPAHGHVHTATLKSANLSVSEARSRVAGYYAAKAKLGALFLNAQNACPLRIALEEMGHPQPATPIQTDNSTAAGIVNDKVKQKLSKAMDMRFYWIRDRARKGQFHVYWKAGAGNKADYFTKLHATSHHRTMCPMYLHDNSSTSYYEAISPHQDVAQSVPDSGL</sequence>